<feature type="domain" description="Amidohydrolase-related" evidence="1">
    <location>
        <begin position="49"/>
        <end position="428"/>
    </location>
</feature>
<dbReference type="EMBL" id="OBQF01000005">
    <property type="protein sequence ID" value="SOC43739.1"/>
    <property type="molecule type" value="Genomic_DNA"/>
</dbReference>
<dbReference type="SUPFAM" id="SSF51556">
    <property type="entry name" value="Metallo-dependent hydrolases"/>
    <property type="match status" value="1"/>
</dbReference>
<dbReference type="InterPro" id="IPR011059">
    <property type="entry name" value="Metal-dep_hydrolase_composite"/>
</dbReference>
<dbReference type="PANTHER" id="PTHR43668">
    <property type="entry name" value="ALLANTOINASE"/>
    <property type="match status" value="1"/>
</dbReference>
<dbReference type="Gene3D" id="3.20.20.140">
    <property type="entry name" value="Metal-dependent hydrolases"/>
    <property type="match status" value="1"/>
</dbReference>
<protein>
    <submittedName>
        <fullName evidence="2">Allantoinase</fullName>
    </submittedName>
</protein>
<dbReference type="RefSeq" id="WP_179647184.1">
    <property type="nucleotide sequence ID" value="NZ_OBQF01000005.1"/>
</dbReference>
<gene>
    <name evidence="2" type="ORF">SAMN05878391_2092</name>
</gene>
<evidence type="ECO:0000259" key="1">
    <source>
        <dbReference type="Pfam" id="PF01979"/>
    </source>
</evidence>
<dbReference type="InterPro" id="IPR006680">
    <property type="entry name" value="Amidohydro-rel"/>
</dbReference>
<dbReference type="SUPFAM" id="SSF51338">
    <property type="entry name" value="Composite domain of metallo-dependent hydrolases"/>
    <property type="match status" value="1"/>
</dbReference>
<keyword evidence="3" id="KW-1185">Reference proteome</keyword>
<dbReference type="Gene3D" id="2.30.40.10">
    <property type="entry name" value="Urease, subunit C, domain 1"/>
    <property type="match status" value="1"/>
</dbReference>
<dbReference type="AlphaFoldDB" id="A0A285UPK0"/>
<dbReference type="Proteomes" id="UP000219412">
    <property type="component" value="Unassembled WGS sequence"/>
</dbReference>
<dbReference type="GO" id="GO:0006145">
    <property type="term" value="P:purine nucleobase catabolic process"/>
    <property type="evidence" value="ECO:0007669"/>
    <property type="project" value="TreeGrafter"/>
</dbReference>
<reference evidence="3" key="1">
    <citation type="submission" date="2017-08" db="EMBL/GenBank/DDBJ databases">
        <authorList>
            <person name="Varghese N."/>
            <person name="Submissions S."/>
        </authorList>
    </citation>
    <scope>NUCLEOTIDE SEQUENCE [LARGE SCALE GENOMIC DNA]</scope>
    <source>
        <strain evidence="3">DSM 23173</strain>
    </source>
</reference>
<dbReference type="GO" id="GO:0005737">
    <property type="term" value="C:cytoplasm"/>
    <property type="evidence" value="ECO:0007669"/>
    <property type="project" value="TreeGrafter"/>
</dbReference>
<sequence length="450" mass="50534">MQFDKVFKGTIVLEDEVLEKGYIGIKDGKTVEISVDPLEGDLIDFTGKVILPGAIDVHVHSFSNPEEGFAQTSKLAARGGVTTFVDMPYDLPNPVNNTGILKEKIIDLEKNAYVDIALWGTIAKRNGTGEIQKLMDEGVTSFKMSTFETDAYRFPKVPNDEIIKAMEILAETGIVAAFHSEDDEIVKGLSKQLEEENKTHNLAHAETRPPYTESAAALMLMEFAKWTGAKIHIVHASHPRTIELVKLFKEMGTDVSVETCYTYLLLDEEDLKEQGPPAKMNPPLRPKEDVEGMWEHLKQGNIDMISSDHIVWDIKDKEKGYENIFKSPSGLPGVEVIVPLMFDAIVSKRNMPLNTFAKLMATNAAERFSIKNKGKIAKGHDADFIIIDPDEEWTFVQENFETNIDLLPFKDRQFKGRIKETIIRGETVYDGRDMVVDPGYGHFIEGPEKK</sequence>
<proteinExistence type="predicted"/>
<organism evidence="2 3">
    <name type="scientific">Salinicoccus kekensis</name>
    <dbReference type="NCBI Taxonomy" id="714307"/>
    <lineage>
        <taxon>Bacteria</taxon>
        <taxon>Bacillati</taxon>
        <taxon>Bacillota</taxon>
        <taxon>Bacilli</taxon>
        <taxon>Bacillales</taxon>
        <taxon>Staphylococcaceae</taxon>
        <taxon>Salinicoccus</taxon>
    </lineage>
</organism>
<dbReference type="Pfam" id="PF01979">
    <property type="entry name" value="Amidohydro_1"/>
    <property type="match status" value="1"/>
</dbReference>
<dbReference type="PANTHER" id="PTHR43668:SF2">
    <property type="entry name" value="ALLANTOINASE"/>
    <property type="match status" value="1"/>
</dbReference>
<dbReference type="GO" id="GO:0004038">
    <property type="term" value="F:allantoinase activity"/>
    <property type="evidence" value="ECO:0007669"/>
    <property type="project" value="TreeGrafter"/>
</dbReference>
<name>A0A285UPK0_9STAP</name>
<evidence type="ECO:0000313" key="3">
    <source>
        <dbReference type="Proteomes" id="UP000219412"/>
    </source>
</evidence>
<evidence type="ECO:0000313" key="2">
    <source>
        <dbReference type="EMBL" id="SOC43739.1"/>
    </source>
</evidence>
<accession>A0A285UPK0</accession>
<dbReference type="InterPro" id="IPR032466">
    <property type="entry name" value="Metal_Hydrolase"/>
</dbReference>
<dbReference type="InterPro" id="IPR050138">
    <property type="entry name" value="DHOase/Allantoinase_Hydrolase"/>
</dbReference>